<dbReference type="GO" id="GO:1990077">
    <property type="term" value="C:primosome complex"/>
    <property type="evidence" value="ECO:0007669"/>
    <property type="project" value="UniProtKB-KW"/>
</dbReference>
<evidence type="ECO:0000256" key="13">
    <source>
        <dbReference type="PIRNR" id="PIRNR002811"/>
    </source>
</evidence>
<evidence type="ECO:0000256" key="10">
    <source>
        <dbReference type="ARBA" id="ARBA00023125"/>
    </source>
</evidence>
<dbReference type="PIRSF" id="PIRSF002811">
    <property type="entry name" value="DnaG"/>
    <property type="match status" value="1"/>
</dbReference>
<keyword evidence="5 12" id="KW-0235">DNA replication</keyword>
<keyword evidence="7 12" id="KW-0863">Zinc-finger</keyword>
<evidence type="ECO:0000256" key="12">
    <source>
        <dbReference type="HAMAP-Rule" id="MF_00974"/>
    </source>
</evidence>
<dbReference type="SMART" id="SM00493">
    <property type="entry name" value="TOPRIM"/>
    <property type="match status" value="1"/>
</dbReference>
<evidence type="ECO:0000256" key="8">
    <source>
        <dbReference type="ARBA" id="ARBA00022833"/>
    </source>
</evidence>
<reference evidence="17" key="1">
    <citation type="submission" date="2010-12" db="EMBL/GenBank/DDBJ databases">
        <title>The genome sequence of Filifactor alocis strain ATCC 35896.</title>
        <authorList>
            <consortium name="The Broad Institute Genome Sequencing Platform"/>
            <person name="Ward D."/>
            <person name="Earl A."/>
            <person name="Feldgarden M."/>
            <person name="Young S.K."/>
            <person name="Gargeya S."/>
            <person name="Zeng Q."/>
            <person name="Alvarado L."/>
            <person name="Berlin A."/>
            <person name="Bochicchio J."/>
            <person name="Chapman S.B."/>
            <person name="Chen Z."/>
            <person name="Freedman E."/>
            <person name="Gellesch M."/>
            <person name="Goldberg J."/>
            <person name="Griggs A."/>
            <person name="Gujja S."/>
            <person name="Heilman E."/>
            <person name="Heiman D."/>
            <person name="Howarth C."/>
            <person name="Mehta T."/>
            <person name="Neiman D."/>
            <person name="Pearson M."/>
            <person name="Roberts A."/>
            <person name="Saif S."/>
            <person name="Shea T."/>
            <person name="Shenoy N."/>
            <person name="Sisk P."/>
            <person name="Stolte C."/>
            <person name="Sykes S."/>
            <person name="White J."/>
            <person name="Yandava C."/>
            <person name="Izard J."/>
            <person name="Blanton J.M."/>
            <person name="Baranova O.V."/>
            <person name="Tanner A.C."/>
            <person name="Dewhirst F.E."/>
            <person name="Haas B."/>
            <person name="Nusbaum C."/>
            <person name="Birren B."/>
        </authorList>
    </citation>
    <scope>NUCLEOTIDE SEQUENCE [LARGE SCALE GENOMIC DNA]</scope>
    <source>
        <strain evidence="17">ATCC 35896 / D40 B5</strain>
    </source>
</reference>
<evidence type="ECO:0000256" key="14">
    <source>
        <dbReference type="PIRSR" id="PIRSR002811-1"/>
    </source>
</evidence>
<evidence type="ECO:0000256" key="5">
    <source>
        <dbReference type="ARBA" id="ARBA00022705"/>
    </source>
</evidence>
<dbReference type="InterPro" id="IPR030846">
    <property type="entry name" value="DnaG_bac"/>
</dbReference>
<dbReference type="Pfam" id="PF01807">
    <property type="entry name" value="Zn_ribbon_DnaG"/>
    <property type="match status" value="1"/>
</dbReference>
<keyword evidence="1 12" id="KW-0240">DNA-directed RNA polymerase</keyword>
<dbReference type="SUPFAM" id="SSF56731">
    <property type="entry name" value="DNA primase core"/>
    <property type="match status" value="1"/>
</dbReference>
<dbReference type="CDD" id="cd03364">
    <property type="entry name" value="TOPRIM_DnaG_primases"/>
    <property type="match status" value="1"/>
</dbReference>
<organism evidence="16 17">
    <name type="scientific">Filifactor alocis (strain ATCC 35896 / CCUG 47790 / D40 B5)</name>
    <name type="common">Fusobacterium alocis</name>
    <dbReference type="NCBI Taxonomy" id="546269"/>
    <lineage>
        <taxon>Bacteria</taxon>
        <taxon>Bacillati</taxon>
        <taxon>Bacillota</taxon>
        <taxon>Clostridia</taxon>
        <taxon>Peptostreptococcales</taxon>
        <taxon>Filifactoraceae</taxon>
        <taxon>Filifactor</taxon>
    </lineage>
</organism>
<feature type="domain" description="Toprim" evidence="15">
    <location>
        <begin position="254"/>
        <end position="339"/>
    </location>
</feature>
<evidence type="ECO:0000256" key="11">
    <source>
        <dbReference type="ARBA" id="ARBA00023163"/>
    </source>
</evidence>
<dbReference type="eggNOG" id="COG0358">
    <property type="taxonomic scope" value="Bacteria"/>
</dbReference>
<dbReference type="KEGG" id="faa:HMPREF0389_00372"/>
<dbReference type="InterPro" id="IPR036977">
    <property type="entry name" value="DNA_primase_Znf_CHC2"/>
</dbReference>
<keyword evidence="8 12" id="KW-0862">Zinc</keyword>
<dbReference type="SMART" id="SM00400">
    <property type="entry name" value="ZnF_CHCC"/>
    <property type="match status" value="1"/>
</dbReference>
<dbReference type="Proteomes" id="UP000007468">
    <property type="component" value="Chromosome"/>
</dbReference>
<dbReference type="PANTHER" id="PTHR30313:SF2">
    <property type="entry name" value="DNA PRIMASE"/>
    <property type="match status" value="1"/>
</dbReference>
<evidence type="ECO:0000256" key="9">
    <source>
        <dbReference type="ARBA" id="ARBA00022842"/>
    </source>
</evidence>
<evidence type="ECO:0000256" key="3">
    <source>
        <dbReference type="ARBA" id="ARBA00022679"/>
    </source>
</evidence>
<protein>
    <recommendedName>
        <fullName evidence="12 13">DNA primase</fullName>
        <ecNumber evidence="12">2.7.7.101</ecNumber>
    </recommendedName>
</protein>
<accession>D6GS16</accession>
<dbReference type="InterPro" id="IPR037068">
    <property type="entry name" value="DNA_primase_core_N_sf"/>
</dbReference>
<keyword evidence="10 12" id="KW-0238">DNA-binding</keyword>
<dbReference type="RefSeq" id="WP_014261935.1">
    <property type="nucleotide sequence ID" value="NC_016630.1"/>
</dbReference>
<dbReference type="InterPro" id="IPR006295">
    <property type="entry name" value="DNA_primase_DnaG"/>
</dbReference>
<dbReference type="InterPro" id="IPR002694">
    <property type="entry name" value="Znf_CHC2"/>
</dbReference>
<keyword evidence="2 12" id="KW-0639">Primosome</keyword>
<evidence type="ECO:0000256" key="6">
    <source>
        <dbReference type="ARBA" id="ARBA00022723"/>
    </source>
</evidence>
<keyword evidence="6 12" id="KW-0479">Metal-binding</keyword>
<dbReference type="GO" id="GO:0003677">
    <property type="term" value="F:DNA binding"/>
    <property type="evidence" value="ECO:0007669"/>
    <property type="project" value="UniProtKB-KW"/>
</dbReference>
<dbReference type="Gene3D" id="3.90.580.10">
    <property type="entry name" value="Zinc finger, CHC2-type domain"/>
    <property type="match status" value="1"/>
</dbReference>
<comment type="domain">
    <text evidence="12">Contains an N-terminal zinc-binding domain, a central core domain that contains the primase activity, and a C-terminal DnaB-binding domain.</text>
</comment>
<name>D6GS16_FILAD</name>
<feature type="zinc finger region" description="CHC2-type" evidence="12 14">
    <location>
        <begin position="38"/>
        <end position="62"/>
    </location>
</feature>
<keyword evidence="4 12" id="KW-0548">Nucleotidyltransferase</keyword>
<dbReference type="GO" id="GO:0005737">
    <property type="term" value="C:cytoplasm"/>
    <property type="evidence" value="ECO:0007669"/>
    <property type="project" value="TreeGrafter"/>
</dbReference>
<evidence type="ECO:0000256" key="2">
    <source>
        <dbReference type="ARBA" id="ARBA00022515"/>
    </source>
</evidence>
<dbReference type="SUPFAM" id="SSF57783">
    <property type="entry name" value="Zinc beta-ribbon"/>
    <property type="match status" value="1"/>
</dbReference>
<evidence type="ECO:0000259" key="15">
    <source>
        <dbReference type="PROSITE" id="PS50880"/>
    </source>
</evidence>
<proteinExistence type="inferred from homology"/>
<dbReference type="OrthoDB" id="9803773at2"/>
<evidence type="ECO:0000313" key="17">
    <source>
        <dbReference type="Proteomes" id="UP000007468"/>
    </source>
</evidence>
<dbReference type="GO" id="GO:0008270">
    <property type="term" value="F:zinc ion binding"/>
    <property type="evidence" value="ECO:0007669"/>
    <property type="project" value="UniProtKB-UniRule"/>
</dbReference>
<dbReference type="Gene3D" id="3.90.980.10">
    <property type="entry name" value="DNA primase, catalytic core, N-terminal domain"/>
    <property type="match status" value="1"/>
</dbReference>
<dbReference type="PROSITE" id="PS50880">
    <property type="entry name" value="TOPRIM"/>
    <property type="match status" value="1"/>
</dbReference>
<dbReference type="EC" id="2.7.7.101" evidence="12"/>
<comment type="cofactor">
    <cofactor evidence="12 13 14">
        <name>Zn(2+)</name>
        <dbReference type="ChEBI" id="CHEBI:29105"/>
    </cofactor>
    <text evidence="12 13 14">Binds 1 zinc ion per monomer.</text>
</comment>
<dbReference type="Gene3D" id="3.40.1360.10">
    <property type="match status" value="1"/>
</dbReference>
<dbReference type="InterPro" id="IPR050219">
    <property type="entry name" value="DnaG_primase"/>
</dbReference>
<dbReference type="InterPro" id="IPR013264">
    <property type="entry name" value="DNAG_N"/>
</dbReference>
<dbReference type="NCBIfam" id="TIGR01391">
    <property type="entry name" value="dnaG"/>
    <property type="match status" value="1"/>
</dbReference>
<dbReference type="GO" id="GO:0006269">
    <property type="term" value="P:DNA replication, synthesis of primer"/>
    <property type="evidence" value="ECO:0007669"/>
    <property type="project" value="UniProtKB-UniRule"/>
</dbReference>
<comment type="function">
    <text evidence="12 13">RNA polymerase that catalyzes the synthesis of short RNA molecules used as primers for DNA polymerase during DNA replication.</text>
</comment>
<dbReference type="PANTHER" id="PTHR30313">
    <property type="entry name" value="DNA PRIMASE"/>
    <property type="match status" value="1"/>
</dbReference>
<sequence length="576" mass="67454">MNFDNSFIEKIKDENDIVDVVSEYVSLKGTHGNWMGLCPFHNEKTPSFSVNQNGQFYKCFGCQKSGDVISFIQEKERLEFVDAVIFLANRAMIPLPEKKEYSVEEKKVQEEKDILMRINLEAARFFRECLWKNLFALEYLEKRDLNREIILHFGLGYAPFNNDLYEKLEKFYTEDDLLKSGIFLKRDNGEITCRFKNRVMFPIFNPKGKVIAFGGRALNDSYPPKYLNSPETIIFFKKNNLYSLNFARKSIYQKDVILVEGYMDTITLHRYGFSNTVASLGTAFTEQQAELLKKNKVKNVYLCYDSDNAGRLAAKRAMDILYKQELEGKVVILDAEKDPDDYLKKYGPQKFEQCLTNALNIIDFELYLLSNDVDLEKENDKLLFVKNAVSVLKKYEEKIPNSFVLIEQALKKISFSTGISIKSLGQEMYGKYFSPNQFHNHSIEKEHVEKIEIDFHDYDKEKMLIDSIYHYGIDEYITKFSIKESDFFSEENRSLFRQLLAQKKDCFEDSFSRDGICKIEDMPTLIYSIRQDNIRRSIDILKKRQRELMQSGQCKDELIRIGIDIISLQKELKNIK</sequence>
<dbReference type="InterPro" id="IPR034151">
    <property type="entry name" value="TOPRIM_DnaG_bac"/>
</dbReference>
<dbReference type="AlphaFoldDB" id="D6GS16"/>
<dbReference type="PATRIC" id="fig|546269.5.peg.282"/>
<evidence type="ECO:0000256" key="7">
    <source>
        <dbReference type="ARBA" id="ARBA00022771"/>
    </source>
</evidence>
<dbReference type="Pfam" id="PF13155">
    <property type="entry name" value="Toprim_2"/>
    <property type="match status" value="1"/>
</dbReference>
<dbReference type="STRING" id="546269.HMPREF0389_00372"/>
<gene>
    <name evidence="12 16" type="primary">dnaG</name>
    <name evidence="16" type="ordered locus">HMPREF0389_00372</name>
</gene>
<dbReference type="GO" id="GO:0003899">
    <property type="term" value="F:DNA-directed RNA polymerase activity"/>
    <property type="evidence" value="ECO:0007669"/>
    <property type="project" value="UniProtKB-UniRule"/>
</dbReference>
<evidence type="ECO:0000313" key="16">
    <source>
        <dbReference type="EMBL" id="EFE28457.1"/>
    </source>
</evidence>
<dbReference type="GO" id="GO:0000428">
    <property type="term" value="C:DNA-directed RNA polymerase complex"/>
    <property type="evidence" value="ECO:0007669"/>
    <property type="project" value="UniProtKB-KW"/>
</dbReference>
<comment type="similarity">
    <text evidence="12 13">Belongs to the DnaG primase family.</text>
</comment>
<keyword evidence="17" id="KW-1185">Reference proteome</keyword>
<keyword evidence="3 12" id="KW-0808">Transferase</keyword>
<dbReference type="HAMAP" id="MF_00974">
    <property type="entry name" value="DNA_primase_DnaG"/>
    <property type="match status" value="1"/>
</dbReference>
<keyword evidence="9" id="KW-0460">Magnesium</keyword>
<dbReference type="FunFam" id="3.90.580.10:FF:000001">
    <property type="entry name" value="DNA primase"/>
    <property type="match status" value="1"/>
</dbReference>
<evidence type="ECO:0000256" key="1">
    <source>
        <dbReference type="ARBA" id="ARBA00022478"/>
    </source>
</evidence>
<comment type="catalytic activity">
    <reaction evidence="12">
        <text>ssDNA + n NTP = ssDNA/pppN(pN)n-1 hybrid + (n-1) diphosphate.</text>
        <dbReference type="EC" id="2.7.7.101"/>
    </reaction>
</comment>
<comment type="subunit">
    <text evidence="12">Monomer. Interacts with DnaB.</text>
</comment>
<dbReference type="EMBL" id="CP002390">
    <property type="protein sequence ID" value="EFE28457.1"/>
    <property type="molecule type" value="Genomic_DNA"/>
</dbReference>
<dbReference type="InterPro" id="IPR006171">
    <property type="entry name" value="TOPRIM_dom"/>
</dbReference>
<evidence type="ECO:0000256" key="4">
    <source>
        <dbReference type="ARBA" id="ARBA00022695"/>
    </source>
</evidence>
<keyword evidence="11 12" id="KW-0804">Transcription</keyword>
<dbReference type="Pfam" id="PF08275">
    <property type="entry name" value="DNAG_N"/>
    <property type="match status" value="1"/>
</dbReference>